<keyword evidence="5" id="KW-1185">Reference proteome</keyword>
<evidence type="ECO:0000259" key="3">
    <source>
        <dbReference type="PROSITE" id="PS50977"/>
    </source>
</evidence>
<gene>
    <name evidence="4" type="ORF">ACFFGN_17705</name>
</gene>
<dbReference type="Pfam" id="PF00440">
    <property type="entry name" value="TetR_N"/>
    <property type="match status" value="1"/>
</dbReference>
<organism evidence="4 5">
    <name type="scientific">Kribbella deserti</name>
    <dbReference type="NCBI Taxonomy" id="1926257"/>
    <lineage>
        <taxon>Bacteria</taxon>
        <taxon>Bacillati</taxon>
        <taxon>Actinomycetota</taxon>
        <taxon>Actinomycetes</taxon>
        <taxon>Propionibacteriales</taxon>
        <taxon>Kribbellaceae</taxon>
        <taxon>Kribbella</taxon>
    </lineage>
</organism>
<sequence>MRSNPARRNTLVDAAIEVLARDGARGLTYRAVDEAAAVPIGTATNYFTNRDDLLGQASLRVHDRLGPDPAHLDKPPSKESLTELIQFLRRRLAEDRTGYLALLELRLEATRRPELQKSLTRRVRANLLDNLDLHEATGLPGDRTTALMLYLAIGGLMVEHLTLPGVLCPDGEGIDELIATIVERVLGRPGG</sequence>
<dbReference type="SUPFAM" id="SSF46689">
    <property type="entry name" value="Homeodomain-like"/>
    <property type="match status" value="1"/>
</dbReference>
<accession>A0ABV6QMP5</accession>
<evidence type="ECO:0000256" key="2">
    <source>
        <dbReference type="PROSITE-ProRule" id="PRU00335"/>
    </source>
</evidence>
<dbReference type="PANTHER" id="PTHR30055:SF231">
    <property type="entry name" value="TRANSCRIPTIONAL REGULATORY PROTEIN (PROBABLY DEOR-FAMILY)-RELATED"/>
    <property type="match status" value="1"/>
</dbReference>
<feature type="domain" description="HTH tetR-type" evidence="3">
    <location>
        <begin position="5"/>
        <end position="65"/>
    </location>
</feature>
<dbReference type="EMBL" id="JBHLTC010000019">
    <property type="protein sequence ID" value="MFC0625918.1"/>
    <property type="molecule type" value="Genomic_DNA"/>
</dbReference>
<feature type="DNA-binding region" description="H-T-H motif" evidence="2">
    <location>
        <begin position="28"/>
        <end position="47"/>
    </location>
</feature>
<keyword evidence="1 2" id="KW-0238">DNA-binding</keyword>
<name>A0ABV6QMP5_9ACTN</name>
<evidence type="ECO:0000256" key="1">
    <source>
        <dbReference type="ARBA" id="ARBA00023125"/>
    </source>
</evidence>
<dbReference type="InterPro" id="IPR009057">
    <property type="entry name" value="Homeodomain-like_sf"/>
</dbReference>
<dbReference type="PANTHER" id="PTHR30055">
    <property type="entry name" value="HTH-TYPE TRANSCRIPTIONAL REGULATOR RUTR"/>
    <property type="match status" value="1"/>
</dbReference>
<protein>
    <submittedName>
        <fullName evidence="4">TetR/AcrR family transcriptional regulator</fullName>
    </submittedName>
</protein>
<dbReference type="Pfam" id="PF17940">
    <property type="entry name" value="TetR_C_31"/>
    <property type="match status" value="1"/>
</dbReference>
<dbReference type="InterPro" id="IPR001647">
    <property type="entry name" value="HTH_TetR"/>
</dbReference>
<evidence type="ECO:0000313" key="4">
    <source>
        <dbReference type="EMBL" id="MFC0625918.1"/>
    </source>
</evidence>
<dbReference type="Proteomes" id="UP001589890">
    <property type="component" value="Unassembled WGS sequence"/>
</dbReference>
<reference evidence="4 5" key="1">
    <citation type="submission" date="2024-09" db="EMBL/GenBank/DDBJ databases">
        <authorList>
            <person name="Sun Q."/>
            <person name="Mori K."/>
        </authorList>
    </citation>
    <scope>NUCLEOTIDE SEQUENCE [LARGE SCALE GENOMIC DNA]</scope>
    <source>
        <strain evidence="4 5">CGMCC 1.15906</strain>
    </source>
</reference>
<proteinExistence type="predicted"/>
<comment type="caution">
    <text evidence="4">The sequence shown here is derived from an EMBL/GenBank/DDBJ whole genome shotgun (WGS) entry which is preliminary data.</text>
</comment>
<dbReference type="PROSITE" id="PS50977">
    <property type="entry name" value="HTH_TETR_2"/>
    <property type="match status" value="1"/>
</dbReference>
<dbReference type="InterPro" id="IPR050109">
    <property type="entry name" value="HTH-type_TetR-like_transc_reg"/>
</dbReference>
<dbReference type="RefSeq" id="WP_380048851.1">
    <property type="nucleotide sequence ID" value="NZ_JBHLTC010000019.1"/>
</dbReference>
<evidence type="ECO:0000313" key="5">
    <source>
        <dbReference type="Proteomes" id="UP001589890"/>
    </source>
</evidence>
<dbReference type="Gene3D" id="1.10.357.10">
    <property type="entry name" value="Tetracycline Repressor, domain 2"/>
    <property type="match status" value="1"/>
</dbReference>
<dbReference type="InterPro" id="IPR041583">
    <property type="entry name" value="TetR_C_31"/>
</dbReference>